<name>A0A1E3QZY9_9ASCO</name>
<dbReference type="Proteomes" id="UP000094336">
    <property type="component" value="Unassembled WGS sequence"/>
</dbReference>
<organism evidence="2 3">
    <name type="scientific">Babjeviella inositovora NRRL Y-12698</name>
    <dbReference type="NCBI Taxonomy" id="984486"/>
    <lineage>
        <taxon>Eukaryota</taxon>
        <taxon>Fungi</taxon>
        <taxon>Dikarya</taxon>
        <taxon>Ascomycota</taxon>
        <taxon>Saccharomycotina</taxon>
        <taxon>Pichiomycetes</taxon>
        <taxon>Serinales incertae sedis</taxon>
        <taxon>Babjeviella</taxon>
    </lineage>
</organism>
<feature type="region of interest" description="Disordered" evidence="1">
    <location>
        <begin position="1"/>
        <end position="82"/>
    </location>
</feature>
<evidence type="ECO:0000313" key="2">
    <source>
        <dbReference type="EMBL" id="ODQ83155.1"/>
    </source>
</evidence>
<accession>A0A1E3QZY9</accession>
<proteinExistence type="predicted"/>
<reference evidence="3" key="1">
    <citation type="submission" date="2016-05" db="EMBL/GenBank/DDBJ databases">
        <title>Comparative genomics of biotechnologically important yeasts.</title>
        <authorList>
            <consortium name="DOE Joint Genome Institute"/>
            <person name="Riley R."/>
            <person name="Haridas S."/>
            <person name="Wolfe K.H."/>
            <person name="Lopes M.R."/>
            <person name="Hittinger C.T."/>
            <person name="Goker M."/>
            <person name="Salamov A."/>
            <person name="Wisecaver J."/>
            <person name="Long T.M."/>
            <person name="Aerts A.L."/>
            <person name="Barry K."/>
            <person name="Choi C."/>
            <person name="Clum A."/>
            <person name="Coughlan A.Y."/>
            <person name="Deshpande S."/>
            <person name="Douglass A.P."/>
            <person name="Hanson S.J."/>
            <person name="Klenk H.-P."/>
            <person name="Labutti K."/>
            <person name="Lapidus A."/>
            <person name="Lindquist E."/>
            <person name="Lipzen A."/>
            <person name="Meier-Kolthoff J.P."/>
            <person name="Ohm R.A."/>
            <person name="Otillar R.P."/>
            <person name="Pangilinan J."/>
            <person name="Peng Y."/>
            <person name="Rokas A."/>
            <person name="Rosa C.A."/>
            <person name="Scheuner C."/>
            <person name="Sibirny A.A."/>
            <person name="Slot J.C."/>
            <person name="Stielow J.B."/>
            <person name="Sun H."/>
            <person name="Kurtzman C.P."/>
            <person name="Blackwell M."/>
            <person name="Grigoriev I.V."/>
            <person name="Jeffries T.W."/>
        </authorList>
    </citation>
    <scope>NUCLEOTIDE SEQUENCE [LARGE SCALE GENOMIC DNA]</scope>
    <source>
        <strain evidence="3">NRRL Y-12698</strain>
    </source>
</reference>
<evidence type="ECO:0000256" key="1">
    <source>
        <dbReference type="SAM" id="MobiDB-lite"/>
    </source>
</evidence>
<protein>
    <submittedName>
        <fullName evidence="2">Uncharacterized protein</fullName>
    </submittedName>
</protein>
<feature type="compositionally biased region" description="Polar residues" evidence="1">
    <location>
        <begin position="1"/>
        <end position="18"/>
    </location>
</feature>
<dbReference type="EMBL" id="KV454426">
    <property type="protein sequence ID" value="ODQ83155.1"/>
    <property type="molecule type" value="Genomic_DNA"/>
</dbReference>
<sequence length="307" mass="34294">MSLISFSDQENNTASQPKKLTFKTPLKSHHLDNNRRQKQLSQKKLQLSNQENRSRVPLGGKDGNTQQALFPSRSSPSESSSLLLNLEKSSNSLAKKIFVQKDQDSAIKGSSTQRRRLKYQTPLKGTNKNLLSEFDDVISLSPVKKQATRLNTLYSRNLLSLLMDTEEVQLRVYTDEIEIVPTAREEALPYVPVDAFTIDDLDIAAIKLNGIRTSSMSTVDREWEFPETGMPSSEYTVDFEGLSSYSSPIGSPVLVAYEHAITPHKSRTLGGDITPVISQVLSDDEFCIENAPLQEIAAEELDLLLDF</sequence>
<dbReference type="AlphaFoldDB" id="A0A1E3QZY9"/>
<feature type="compositionally biased region" description="Low complexity" evidence="1">
    <location>
        <begin position="39"/>
        <end position="50"/>
    </location>
</feature>
<keyword evidence="3" id="KW-1185">Reference proteome</keyword>
<dbReference type="GeneID" id="30148142"/>
<evidence type="ECO:0000313" key="3">
    <source>
        <dbReference type="Proteomes" id="UP000094336"/>
    </source>
</evidence>
<gene>
    <name evidence="2" type="ORF">BABINDRAFT_164860</name>
</gene>
<dbReference type="RefSeq" id="XP_018988483.1">
    <property type="nucleotide sequence ID" value="XM_019130289.1"/>
</dbReference>
<feature type="compositionally biased region" description="Low complexity" evidence="1">
    <location>
        <begin position="71"/>
        <end position="82"/>
    </location>
</feature>